<dbReference type="EMBL" id="JBHLVO010000033">
    <property type="protein sequence ID" value="MFC0274343.1"/>
    <property type="molecule type" value="Genomic_DNA"/>
</dbReference>
<reference evidence="2 3" key="1">
    <citation type="submission" date="2024-09" db="EMBL/GenBank/DDBJ databases">
        <authorList>
            <person name="Sun Q."/>
            <person name="Mori K."/>
        </authorList>
    </citation>
    <scope>NUCLEOTIDE SEQUENCE [LARGE SCALE GENOMIC DNA]</scope>
    <source>
        <strain evidence="2 3">CCM 7228</strain>
    </source>
</reference>
<dbReference type="InterPro" id="IPR035403">
    <property type="entry name" value="YmpT-like"/>
</dbReference>
<feature type="transmembrane region" description="Helical" evidence="1">
    <location>
        <begin position="35"/>
        <end position="53"/>
    </location>
</feature>
<keyword evidence="3" id="KW-1185">Reference proteome</keyword>
<dbReference type="RefSeq" id="WP_378938487.1">
    <property type="nucleotide sequence ID" value="NZ_JBHLVO010000033.1"/>
</dbReference>
<sequence length="63" mass="7313">MKNIFVTVSLLAILLALYFGGVAFQKFEEENMDEVYLNIGYCALFLSSSVYSWHLKEERQKNT</sequence>
<evidence type="ECO:0000313" key="3">
    <source>
        <dbReference type="Proteomes" id="UP001589854"/>
    </source>
</evidence>
<keyword evidence="1" id="KW-0812">Transmembrane</keyword>
<name>A0ABV6GKX0_9BACI</name>
<dbReference type="Pfam" id="PF17431">
    <property type="entry name" value="YpmT"/>
    <property type="match status" value="1"/>
</dbReference>
<proteinExistence type="predicted"/>
<organism evidence="2 3">
    <name type="scientific">Metabacillus herbersteinensis</name>
    <dbReference type="NCBI Taxonomy" id="283816"/>
    <lineage>
        <taxon>Bacteria</taxon>
        <taxon>Bacillati</taxon>
        <taxon>Bacillota</taxon>
        <taxon>Bacilli</taxon>
        <taxon>Bacillales</taxon>
        <taxon>Bacillaceae</taxon>
        <taxon>Metabacillus</taxon>
    </lineage>
</organism>
<comment type="caution">
    <text evidence="2">The sequence shown here is derived from an EMBL/GenBank/DDBJ whole genome shotgun (WGS) entry which is preliminary data.</text>
</comment>
<evidence type="ECO:0000313" key="2">
    <source>
        <dbReference type="EMBL" id="MFC0274343.1"/>
    </source>
</evidence>
<protein>
    <submittedName>
        <fullName evidence="2">Protein YpmT</fullName>
    </submittedName>
</protein>
<accession>A0ABV6GKX0</accession>
<keyword evidence="1" id="KW-0472">Membrane</keyword>
<gene>
    <name evidence="2" type="primary">ypmT</name>
    <name evidence="2" type="ORF">ACFFIX_23630</name>
</gene>
<evidence type="ECO:0000256" key="1">
    <source>
        <dbReference type="SAM" id="Phobius"/>
    </source>
</evidence>
<keyword evidence="1" id="KW-1133">Transmembrane helix</keyword>
<dbReference type="Proteomes" id="UP001589854">
    <property type="component" value="Unassembled WGS sequence"/>
</dbReference>